<evidence type="ECO:0000256" key="4">
    <source>
        <dbReference type="ARBA" id="ARBA00022448"/>
    </source>
</evidence>
<dbReference type="PANTHER" id="PTHR43134:SF3">
    <property type="entry name" value="FLAGELLAR BIOSYNTHESIS PROTEIN FLHF"/>
    <property type="match status" value="1"/>
</dbReference>
<accession>A0A410K1U7</accession>
<comment type="similarity">
    <text evidence="2">Belongs to the GTP-binding SRP family.</text>
</comment>
<comment type="subcellular location">
    <subcellularLocation>
        <location evidence="1">Cell membrane</location>
        <topology evidence="1">Peripheral membrane protein</topology>
        <orientation evidence="1">Cytoplasmic side</orientation>
    </subcellularLocation>
</comment>
<keyword evidence="5" id="KW-1003">Cell membrane</keyword>
<dbReference type="Gene3D" id="3.40.50.300">
    <property type="entry name" value="P-loop containing nucleotide triphosphate hydrolases"/>
    <property type="match status" value="1"/>
</dbReference>
<evidence type="ECO:0000256" key="12">
    <source>
        <dbReference type="ARBA" id="ARBA00025337"/>
    </source>
</evidence>
<keyword evidence="9" id="KW-0342">GTP-binding</keyword>
<evidence type="ECO:0000313" key="18">
    <source>
        <dbReference type="Proteomes" id="UP000287502"/>
    </source>
</evidence>
<evidence type="ECO:0000256" key="3">
    <source>
        <dbReference type="ARBA" id="ARBA00014919"/>
    </source>
</evidence>
<dbReference type="FunFam" id="3.40.50.300:FF:000695">
    <property type="entry name" value="Flagellar biosynthesis regulator FlhF"/>
    <property type="match status" value="1"/>
</dbReference>
<protein>
    <recommendedName>
        <fullName evidence="3 13">Flagellar biosynthesis protein FlhF</fullName>
    </recommendedName>
</protein>
<evidence type="ECO:0000256" key="10">
    <source>
        <dbReference type="ARBA" id="ARBA00023136"/>
    </source>
</evidence>
<keyword evidence="11" id="KW-1006">Bacterial flagellum protein export</keyword>
<evidence type="ECO:0000256" key="13">
    <source>
        <dbReference type="NCBIfam" id="TIGR03499"/>
    </source>
</evidence>
<dbReference type="GO" id="GO:0003924">
    <property type="term" value="F:GTPase activity"/>
    <property type="evidence" value="ECO:0007669"/>
    <property type="project" value="UniProtKB-UniRule"/>
</dbReference>
<evidence type="ECO:0000256" key="11">
    <source>
        <dbReference type="ARBA" id="ARBA00023225"/>
    </source>
</evidence>
<dbReference type="GO" id="GO:0044781">
    <property type="term" value="P:bacterial-type flagellum organization"/>
    <property type="evidence" value="ECO:0007669"/>
    <property type="project" value="UniProtKB-UniRule"/>
</dbReference>
<dbReference type="Pfam" id="PF00448">
    <property type="entry name" value="SRP54"/>
    <property type="match status" value="1"/>
</dbReference>
<keyword evidence="18" id="KW-1185">Reference proteome</keyword>
<evidence type="ECO:0000256" key="6">
    <source>
        <dbReference type="ARBA" id="ARBA00022741"/>
    </source>
</evidence>
<keyword evidence="8" id="KW-0653">Protein transport</keyword>
<keyword evidence="17" id="KW-0966">Cell projection</keyword>
<keyword evidence="7" id="KW-1005">Bacterial flagellum biogenesis</keyword>
<dbReference type="PANTHER" id="PTHR43134">
    <property type="entry name" value="SIGNAL RECOGNITION PARTICLE RECEPTOR SUBUNIT ALPHA"/>
    <property type="match status" value="1"/>
</dbReference>
<evidence type="ECO:0000256" key="5">
    <source>
        <dbReference type="ARBA" id="ARBA00022475"/>
    </source>
</evidence>
<dbReference type="InterPro" id="IPR020006">
    <property type="entry name" value="FlhF"/>
</dbReference>
<evidence type="ECO:0000259" key="15">
    <source>
        <dbReference type="SMART" id="SM00382"/>
    </source>
</evidence>
<dbReference type="InterPro" id="IPR047040">
    <property type="entry name" value="FlhF__GTPase_dom"/>
</dbReference>
<feature type="domain" description="SRP54-type proteins GTP-binding" evidence="16">
    <location>
        <begin position="245"/>
        <end position="436"/>
    </location>
</feature>
<reference evidence="17 18" key="1">
    <citation type="submission" date="2019-01" db="EMBL/GenBank/DDBJ databases">
        <title>Geovibrio thiophilus DSM 11263, complete genome.</title>
        <authorList>
            <person name="Spring S."/>
            <person name="Bunk B."/>
            <person name="Sproer C."/>
        </authorList>
    </citation>
    <scope>NUCLEOTIDE SEQUENCE [LARGE SCALE GENOMIC DNA]</scope>
    <source>
        <strain evidence="17 18">DSM 11263</strain>
    </source>
</reference>
<dbReference type="SUPFAM" id="SSF52540">
    <property type="entry name" value="P-loop containing nucleoside triphosphate hydrolases"/>
    <property type="match status" value="1"/>
</dbReference>
<dbReference type="CDD" id="cd17873">
    <property type="entry name" value="FlhF"/>
    <property type="match status" value="1"/>
</dbReference>
<feature type="region of interest" description="Disordered" evidence="14">
    <location>
        <begin position="108"/>
        <end position="130"/>
    </location>
</feature>
<keyword evidence="17" id="KW-0282">Flagellum</keyword>
<evidence type="ECO:0000256" key="9">
    <source>
        <dbReference type="ARBA" id="ARBA00023134"/>
    </source>
</evidence>
<dbReference type="NCBIfam" id="TIGR03499">
    <property type="entry name" value="FlhF"/>
    <property type="match status" value="1"/>
</dbReference>
<dbReference type="EMBL" id="CP035108">
    <property type="protein sequence ID" value="QAR34351.1"/>
    <property type="molecule type" value="Genomic_DNA"/>
</dbReference>
<dbReference type="KEGG" id="gtl:EP073_13340"/>
<dbReference type="InterPro" id="IPR027417">
    <property type="entry name" value="P-loop_NTPase"/>
</dbReference>
<evidence type="ECO:0000256" key="2">
    <source>
        <dbReference type="ARBA" id="ARBA00008531"/>
    </source>
</evidence>
<keyword evidence="17" id="KW-0969">Cilium</keyword>
<evidence type="ECO:0000313" key="17">
    <source>
        <dbReference type="EMBL" id="QAR34351.1"/>
    </source>
</evidence>
<dbReference type="Proteomes" id="UP000287502">
    <property type="component" value="Chromosome"/>
</dbReference>
<dbReference type="SMART" id="SM00962">
    <property type="entry name" value="SRP54"/>
    <property type="match status" value="1"/>
</dbReference>
<feature type="region of interest" description="Disordered" evidence="14">
    <location>
        <begin position="65"/>
        <end position="94"/>
    </location>
</feature>
<evidence type="ECO:0000256" key="14">
    <source>
        <dbReference type="SAM" id="MobiDB-lite"/>
    </source>
</evidence>
<evidence type="ECO:0000259" key="16">
    <source>
        <dbReference type="SMART" id="SM00962"/>
    </source>
</evidence>
<keyword evidence="6" id="KW-0547">Nucleotide-binding</keyword>
<dbReference type="GO" id="GO:0006614">
    <property type="term" value="P:SRP-dependent cotranslational protein targeting to membrane"/>
    <property type="evidence" value="ECO:0007669"/>
    <property type="project" value="UniProtKB-UniRule"/>
</dbReference>
<dbReference type="RefSeq" id="WP_128467656.1">
    <property type="nucleotide sequence ID" value="NZ_CP035108.1"/>
</dbReference>
<proteinExistence type="inferred from homology"/>
<name>A0A410K1U7_9BACT</name>
<evidence type="ECO:0000256" key="1">
    <source>
        <dbReference type="ARBA" id="ARBA00004413"/>
    </source>
</evidence>
<dbReference type="GO" id="GO:0005525">
    <property type="term" value="F:GTP binding"/>
    <property type="evidence" value="ECO:0007669"/>
    <property type="project" value="UniProtKB-UniRule"/>
</dbReference>
<gene>
    <name evidence="17" type="primary">flhF</name>
    <name evidence="17" type="ORF">EP073_13340</name>
</gene>
<dbReference type="InterPro" id="IPR003593">
    <property type="entry name" value="AAA+_ATPase"/>
</dbReference>
<organism evidence="17 18">
    <name type="scientific">Geovibrio thiophilus</name>
    <dbReference type="NCBI Taxonomy" id="139438"/>
    <lineage>
        <taxon>Bacteria</taxon>
        <taxon>Pseudomonadati</taxon>
        <taxon>Deferribacterota</taxon>
        <taxon>Deferribacteres</taxon>
        <taxon>Deferribacterales</taxon>
        <taxon>Geovibrionaceae</taxon>
        <taxon>Geovibrio</taxon>
    </lineage>
</organism>
<evidence type="ECO:0000256" key="7">
    <source>
        <dbReference type="ARBA" id="ARBA00022795"/>
    </source>
</evidence>
<dbReference type="InterPro" id="IPR000897">
    <property type="entry name" value="SRP54_GTPase_dom"/>
</dbReference>
<dbReference type="OrthoDB" id="9778554at2"/>
<keyword evidence="4" id="KW-0813">Transport</keyword>
<comment type="function">
    <text evidence="12">Necessary for flagellar biosynthesis. May be involved in translocation of the flagellum.</text>
</comment>
<dbReference type="SMART" id="SM00382">
    <property type="entry name" value="AAA"/>
    <property type="match status" value="1"/>
</dbReference>
<dbReference type="AlphaFoldDB" id="A0A410K1U7"/>
<keyword evidence="10" id="KW-0472">Membrane</keyword>
<dbReference type="GO" id="GO:0015031">
    <property type="term" value="P:protein transport"/>
    <property type="evidence" value="ECO:0007669"/>
    <property type="project" value="UniProtKB-KW"/>
</dbReference>
<evidence type="ECO:0000256" key="8">
    <source>
        <dbReference type="ARBA" id="ARBA00022927"/>
    </source>
</evidence>
<dbReference type="GO" id="GO:0005047">
    <property type="term" value="F:signal recognition particle binding"/>
    <property type="evidence" value="ECO:0007669"/>
    <property type="project" value="TreeGrafter"/>
</dbReference>
<feature type="domain" description="AAA+ ATPase" evidence="15">
    <location>
        <begin position="244"/>
        <end position="435"/>
    </location>
</feature>
<dbReference type="GO" id="GO:0005886">
    <property type="term" value="C:plasma membrane"/>
    <property type="evidence" value="ECO:0007669"/>
    <property type="project" value="UniProtKB-SubCell"/>
</dbReference>
<sequence length="445" mass="49993">MKIKKYEAYDMAEAMRMIKQELGSEAVILSTRKVVKNNSFGLFSKPLIEVTAAVDMDERILMEKTAQAKAARPKPQSTGSTYNGFGKVAEPKDEDEFRPDTFAADIRRPSQETVYRSETSRQAKKLNPESYQQGGVDKLAELINTLGLNRFESLMADVAEIKKQMLEMKSALTENIVVDLPEQLKEFYSLMVKNGVDDVISYKFLKRIEKRATAGLTRSQIRNLIVQLLGDLIPIEKDYFSSLNRKIVAFVGPTGVGKTTTVAKIAANLSLKLKKRVSLITIDNFRIGAVEQLKTYAEIVDIPLQVASSPEELRTILARTEGYDYVFVDSMGRSQFDTEQIGDLRKFINAGDKMTVALVMSMSSNHAEMAETFENYGALMPEYVVFTKLDETKYFGPMVNLPIRKKTPVLLLSTGQNVPDDMEIPDGRKIASQILKDIPGFWSER</sequence>
<dbReference type="Gene3D" id="1.20.120.1380">
    <property type="entry name" value="Flagellar FlhF biosynthesis protein, N domain"/>
    <property type="match status" value="1"/>
</dbReference>